<accession>A0A6C0CAS3</accession>
<sequence length="184" mass="21977">MGLVLLKFDISDNDKFLVQNLIRQGVIYFRPKTSSCLCFISHDLQFNFWHTISLVNYDEDIVDYAYEYINLKKYNPEPTATFKIFDIVPTNNYREQLFALIKHPTIPLIKAHPLYLINMVKHLLLSHLSCFDVRDIIIDRLFWLEINDVFVANPLLIGYYDYSEKKVRETFKNVVSNYPYNWMF</sequence>
<organism evidence="1">
    <name type="scientific">viral metagenome</name>
    <dbReference type="NCBI Taxonomy" id="1070528"/>
    <lineage>
        <taxon>unclassified sequences</taxon>
        <taxon>metagenomes</taxon>
        <taxon>organismal metagenomes</taxon>
    </lineage>
</organism>
<protein>
    <submittedName>
        <fullName evidence="1">Uncharacterized protein</fullName>
    </submittedName>
</protein>
<evidence type="ECO:0000313" key="1">
    <source>
        <dbReference type="EMBL" id="QHT01443.1"/>
    </source>
</evidence>
<reference evidence="1" key="1">
    <citation type="journal article" date="2020" name="Nature">
        <title>Giant virus diversity and host interactions through global metagenomics.</title>
        <authorList>
            <person name="Schulz F."/>
            <person name="Roux S."/>
            <person name="Paez-Espino D."/>
            <person name="Jungbluth S."/>
            <person name="Walsh D.A."/>
            <person name="Denef V.J."/>
            <person name="McMahon K.D."/>
            <person name="Konstantinidis K.T."/>
            <person name="Eloe-Fadrosh E.A."/>
            <person name="Kyrpides N.C."/>
            <person name="Woyke T."/>
        </authorList>
    </citation>
    <scope>NUCLEOTIDE SEQUENCE</scope>
    <source>
        <strain evidence="1">GVMAG-M-3300020192-26</strain>
    </source>
</reference>
<dbReference type="EMBL" id="MN739372">
    <property type="protein sequence ID" value="QHT01443.1"/>
    <property type="molecule type" value="Genomic_DNA"/>
</dbReference>
<name>A0A6C0CAS3_9ZZZZ</name>
<proteinExistence type="predicted"/>
<dbReference type="AlphaFoldDB" id="A0A6C0CAS3"/>